<feature type="compositionally biased region" description="Basic and acidic residues" evidence="1">
    <location>
        <begin position="382"/>
        <end position="402"/>
    </location>
</feature>
<feature type="region of interest" description="Disordered" evidence="1">
    <location>
        <begin position="1043"/>
        <end position="1159"/>
    </location>
</feature>
<feature type="compositionally biased region" description="Polar residues" evidence="1">
    <location>
        <begin position="488"/>
        <end position="497"/>
    </location>
</feature>
<dbReference type="PANTHER" id="PTHR33416">
    <property type="entry name" value="NUCLEAR PORE COMPLEX PROTEIN NUP1"/>
    <property type="match status" value="1"/>
</dbReference>
<feature type="region of interest" description="Disordered" evidence="1">
    <location>
        <begin position="376"/>
        <end position="409"/>
    </location>
</feature>
<feature type="region of interest" description="Disordered" evidence="1">
    <location>
        <begin position="664"/>
        <end position="725"/>
    </location>
</feature>
<dbReference type="PANTHER" id="PTHR33416:SF20">
    <property type="entry name" value="NUCLEAR PORE COMPLEX PROTEIN NUP1"/>
    <property type="match status" value="1"/>
</dbReference>
<reference evidence="2 3" key="1">
    <citation type="submission" date="2024-04" db="EMBL/GenBank/DDBJ databases">
        <title>The reference genome of an endangered Asteraceae, Deinandra increscens subsp. villosa, native to the Central Coast of California.</title>
        <authorList>
            <person name="Guilliams M."/>
            <person name="Hasenstab-Lehman K."/>
            <person name="Meyer R."/>
            <person name="Mcevoy S."/>
        </authorList>
    </citation>
    <scope>NUCLEOTIDE SEQUENCE [LARGE SCALE GENOMIC DNA]</scope>
    <source>
        <tissue evidence="2">Leaf</tissue>
    </source>
</reference>
<name>A0AAP0DP91_9ASTR</name>
<accession>A0AAP0DP91</accession>
<feature type="region of interest" description="Disordered" evidence="1">
    <location>
        <begin position="329"/>
        <end position="351"/>
    </location>
</feature>
<comment type="caution">
    <text evidence="2">The sequence shown here is derived from an EMBL/GenBank/DDBJ whole genome shotgun (WGS) entry which is preliminary data.</text>
</comment>
<feature type="region of interest" description="Disordered" evidence="1">
    <location>
        <begin position="79"/>
        <end position="101"/>
    </location>
</feature>
<feature type="region of interest" description="Disordered" evidence="1">
    <location>
        <begin position="162"/>
        <end position="187"/>
    </location>
</feature>
<gene>
    <name evidence="2" type="ORF">SSX86_002743</name>
</gene>
<dbReference type="AlphaFoldDB" id="A0AAP0DP91"/>
<dbReference type="GO" id="GO:0071763">
    <property type="term" value="P:nuclear membrane organization"/>
    <property type="evidence" value="ECO:0007669"/>
    <property type="project" value="TreeGrafter"/>
</dbReference>
<proteinExistence type="predicted"/>
<feature type="compositionally biased region" description="Basic residues" evidence="1">
    <location>
        <begin position="1147"/>
        <end position="1159"/>
    </location>
</feature>
<dbReference type="EMBL" id="JBCNJP010000006">
    <property type="protein sequence ID" value="KAK9078686.1"/>
    <property type="molecule type" value="Genomic_DNA"/>
</dbReference>
<dbReference type="Proteomes" id="UP001408789">
    <property type="component" value="Unassembled WGS sequence"/>
</dbReference>
<feature type="compositionally biased region" description="Polar residues" evidence="1">
    <location>
        <begin position="685"/>
        <end position="704"/>
    </location>
</feature>
<evidence type="ECO:0000313" key="2">
    <source>
        <dbReference type="EMBL" id="KAK9078686.1"/>
    </source>
</evidence>
<organism evidence="2 3">
    <name type="scientific">Deinandra increscens subsp. villosa</name>
    <dbReference type="NCBI Taxonomy" id="3103831"/>
    <lineage>
        <taxon>Eukaryota</taxon>
        <taxon>Viridiplantae</taxon>
        <taxon>Streptophyta</taxon>
        <taxon>Embryophyta</taxon>
        <taxon>Tracheophyta</taxon>
        <taxon>Spermatophyta</taxon>
        <taxon>Magnoliopsida</taxon>
        <taxon>eudicotyledons</taxon>
        <taxon>Gunneridae</taxon>
        <taxon>Pentapetalae</taxon>
        <taxon>asterids</taxon>
        <taxon>campanulids</taxon>
        <taxon>Asterales</taxon>
        <taxon>Asteraceae</taxon>
        <taxon>Asteroideae</taxon>
        <taxon>Heliantheae alliance</taxon>
        <taxon>Madieae</taxon>
        <taxon>Madiinae</taxon>
        <taxon>Deinandra</taxon>
    </lineage>
</organism>
<feature type="compositionally biased region" description="Polar residues" evidence="1">
    <location>
        <begin position="1107"/>
        <end position="1121"/>
    </location>
</feature>
<keyword evidence="3" id="KW-1185">Reference proteome</keyword>
<evidence type="ECO:0008006" key="4">
    <source>
        <dbReference type="Google" id="ProtNLM"/>
    </source>
</evidence>
<feature type="region of interest" description="Disordered" evidence="1">
    <location>
        <begin position="430"/>
        <end position="497"/>
    </location>
</feature>
<sequence length="1159" mass="119704">MATAGDGVTTYQSGGAGGKFRKRPVRRSAPATPYDRPPTAIRNNNNPSLLAKLVDPASRLLYAGADRLFGVFRKRLPSVPAQRLPGPTEEPKNGPQEAIPNSASKYSAGVVKPSTGDSGNLASISDATDVSDLEDMLKQKTFTRSEIERLTALLLSRTPESNFVEGDNEKLPSTSHHAPRPDVFTSGTLNKHVDGREIGNIDAAMSTPAGSLRAFEDDGASPADLAKAYMGTRSTKVSPLTTRPSSLVPRRDSVLLNNTTSFPKTPTTSLVPKSVDPIKTSENSLSTLRSRGRSALYNMPRTPYYRGPSTLSQKGVASPSAWEHEVSIGSSRMATKRRSSALDDIGSGGPMRRIRQKANLLSQQSSLSKYKNDLGSSQKLLLRNEPDPKGKQPVEETGETIKRNQSYGFVPTESSQMALKIFEQLERMSPKEKLSGSKLAGTTKKIDSPKLLSSSQDNQKLEGKNRVLFPDAHESSFQSKDTVKENGSRNIAGQSNVRSSVNGNFTVPVGGNAPIVTKAGSTTKRAFLMSAHEDSLGLDDDNHYNGHVSISSGENKKPTTSVLSNNDFSSGVHAEIIQKPTLPKVGGQAAISEADPVPGIPDFKNGALSPGGSIFNNQKMSFNFAASTSPNSNTPSVLSQQTSVVGSVSPQNKPTVFPMFGATTRNSAGPSEVNPKISPDATPLGATSSLINSTMNNDPVQVSPSKKLDNGDTQKPMNLFGNSGSSSSANLTAASASGIFSFGGSTNNSGIINGASASSPSVLASSGTSLNKMFSSSSSPVLSSATTAFLPSTTTTISASSSAFPTSMPASSFSFGSATASTTSASLAPTSPFASTSFATSSNGGSIFGLSSSSATSTTNGFQANTQAVPFKFGSGTSGTSSSTSASSLSSSSAPSFGLTSAIASSEIKSSGSNSGPTTNIFGSDFSSTPSFGLGSTFTSSETKSGGDATNIFSSSFSSTPSFGLSSTVASSETKSGSSTSNIFGSTPFSFGASSTSMPSASSSPFMFGSSNAGASTGSSMFSFSSKESSPAPVFGNSPAFGASPAFGTSPPNNNDHMSMEDSMVDDSNQTPSPSVPAFAQASSGPSGFMFGAAAPTTPSMAPFQFGGQTNQSQPPLQNTFPAPGSSPFNAGGSFSLGSGGDDKSSRRIVKVKRQNRRK</sequence>
<evidence type="ECO:0000313" key="3">
    <source>
        <dbReference type="Proteomes" id="UP001408789"/>
    </source>
</evidence>
<protein>
    <recommendedName>
        <fullName evidence="4">Nuclear pore complex protein NUP1</fullName>
    </recommendedName>
</protein>
<dbReference type="GO" id="GO:0016973">
    <property type="term" value="P:poly(A)+ mRNA export from nucleus"/>
    <property type="evidence" value="ECO:0007669"/>
    <property type="project" value="TreeGrafter"/>
</dbReference>
<evidence type="ECO:0000256" key="1">
    <source>
        <dbReference type="SAM" id="MobiDB-lite"/>
    </source>
</evidence>
<dbReference type="GO" id="GO:0005635">
    <property type="term" value="C:nuclear envelope"/>
    <property type="evidence" value="ECO:0007669"/>
    <property type="project" value="TreeGrafter"/>
</dbReference>
<feature type="region of interest" description="Disordered" evidence="1">
    <location>
        <begin position="1"/>
        <end position="46"/>
    </location>
</feature>